<evidence type="ECO:0000256" key="1">
    <source>
        <dbReference type="SAM" id="SignalP"/>
    </source>
</evidence>
<dbReference type="Gene3D" id="2.60.120.260">
    <property type="entry name" value="Galactose-binding domain-like"/>
    <property type="match status" value="2"/>
</dbReference>
<dbReference type="Proteomes" id="UP000763641">
    <property type="component" value="Unassembled WGS sequence"/>
</dbReference>
<evidence type="ECO:0000313" key="4">
    <source>
        <dbReference type="Proteomes" id="UP000763641"/>
    </source>
</evidence>
<dbReference type="PROSITE" id="PS51175">
    <property type="entry name" value="CBM6"/>
    <property type="match status" value="2"/>
</dbReference>
<accession>A0ABS2D962</accession>
<dbReference type="SUPFAM" id="SSF49785">
    <property type="entry name" value="Galactose-binding domain-like"/>
    <property type="match status" value="1"/>
</dbReference>
<keyword evidence="4" id="KW-1185">Reference proteome</keyword>
<dbReference type="InterPro" id="IPR008979">
    <property type="entry name" value="Galactose-bd-like_sf"/>
</dbReference>
<organism evidence="3 4">
    <name type="scientific">Sphingomonas longa</name>
    <dbReference type="NCBI Taxonomy" id="2778730"/>
    <lineage>
        <taxon>Bacteria</taxon>
        <taxon>Pseudomonadati</taxon>
        <taxon>Pseudomonadota</taxon>
        <taxon>Alphaproteobacteria</taxon>
        <taxon>Sphingomonadales</taxon>
        <taxon>Sphingomonadaceae</taxon>
        <taxon>Sphingomonas</taxon>
    </lineage>
</organism>
<dbReference type="InterPro" id="IPR017853">
    <property type="entry name" value="GH"/>
</dbReference>
<feature type="domain" description="CBM6" evidence="2">
    <location>
        <begin position="497"/>
        <end position="646"/>
    </location>
</feature>
<proteinExistence type="predicted"/>
<keyword evidence="1" id="KW-0732">Signal</keyword>
<dbReference type="InterPro" id="IPR005084">
    <property type="entry name" value="CBM6"/>
</dbReference>
<comment type="caution">
    <text evidence="3">The sequence shown here is derived from an EMBL/GenBank/DDBJ whole genome shotgun (WGS) entry which is preliminary data.</text>
</comment>
<dbReference type="EMBL" id="JAFEMC010000004">
    <property type="protein sequence ID" value="MBM6577461.1"/>
    <property type="molecule type" value="Genomic_DNA"/>
</dbReference>
<protein>
    <recommendedName>
        <fullName evidence="2">CBM6 domain-containing protein</fullName>
    </recommendedName>
</protein>
<dbReference type="RefSeq" id="WP_204199569.1">
    <property type="nucleotide sequence ID" value="NZ_JAFEMC010000004.1"/>
</dbReference>
<feature type="domain" description="CBM6" evidence="2">
    <location>
        <begin position="763"/>
        <end position="897"/>
    </location>
</feature>
<dbReference type="Gene3D" id="3.20.20.80">
    <property type="entry name" value="Glycosidases"/>
    <property type="match status" value="1"/>
</dbReference>
<reference evidence="3 4" key="1">
    <citation type="submission" date="2020-12" db="EMBL/GenBank/DDBJ databases">
        <title>Sphingomonas sp.</title>
        <authorList>
            <person name="Kim M.K."/>
        </authorList>
    </citation>
    <scope>NUCLEOTIDE SEQUENCE [LARGE SCALE GENOMIC DNA]</scope>
    <source>
        <strain evidence="3 4">BT552</strain>
    </source>
</reference>
<evidence type="ECO:0000313" key="3">
    <source>
        <dbReference type="EMBL" id="MBM6577461.1"/>
    </source>
</evidence>
<evidence type="ECO:0000259" key="2">
    <source>
        <dbReference type="PROSITE" id="PS51175"/>
    </source>
</evidence>
<name>A0ABS2D962_9SPHN</name>
<feature type="signal peptide" evidence="1">
    <location>
        <begin position="1"/>
        <end position="43"/>
    </location>
</feature>
<feature type="chain" id="PRO_5046816543" description="CBM6 domain-containing protein" evidence="1">
    <location>
        <begin position="44"/>
        <end position="932"/>
    </location>
</feature>
<dbReference type="SUPFAM" id="SSF51445">
    <property type="entry name" value="(Trans)glycosidases"/>
    <property type="match status" value="1"/>
</dbReference>
<gene>
    <name evidence="3" type="ORF">ILT43_13855</name>
</gene>
<sequence length="932" mass="99220">MIARAILLLHRKRIAMIQTPASVRKRAASIAALLGAASLCAAASPAQNTVPPAAIRAEAGRLTVDLSSDTGPYHGGASGTLYGLYDARLPFPNLVEGIGLRTVSTKAQDGPQHPGADALEVARLLTDASGGDTYIYMTDITRHFPYRWKTGDCAASVTSYIEKLRAQVEQVKTLAPRYRARIVFVPYNEPEGNMFGDGPESCDGTGWQKNPRVFFDAWDRAVRMIRTAMPDARIAGPNTSRLFDENLGFLRHAVAADTLPDVMTWHELSDPATVRASVGRYRQWEDQVFAGTRHRGKHLPININEYAYNYHTSVPGQMIQWIAAIEDAKVDADIAYWNIDGNLSDSAVQANRGNGQWWLLNAYAGMTGHTLAVTPPRPGQSYTLQGVATLDPAKKQARVILGGGNGANTLTLANIPAATFGRNVRVAVREIGWSGQLGDAPPPRVVADLTMPVAAGSLDIAFGRGALPLLREESAYEVIVSPAGGGAAARDPVLWRQDYEAEKAARHGTGLTIKGPEGSPKAVDRFYTSGGYSVAGFATDRDVRLDVAVDVPRDGLYDLRVIANSFNKDAAVAAHGATNAFLRIDGATAGERELLLPLGYKPSVWDHADTTVSLTRGRHVVTLATRSHDGQRRTVGNAAIDRVTLSLPDPAATDTVYEAEYASLAGTTPTYGSFATSGPGAVALPRGATATFWVYAPSDGLTPVGIDTVGRGGTSVTVNGTPLAAGSTAFLLGGINKLVVSGTTPTTLLDRIRIGKPVMTGARVYEAEAATIAGSAAIAPASRAIGGHAVVGIGGEPGNGNTLTFADVVVDRSGRYALTIRYANDEQSQATHYNPDPLARRALIAVNGGAAMPVTFPNSFHRNNWWELTVPVTLRAGRNSVRFSGEEQPNFDGRSYASQAWPGVLLRSRFAPDIDRIAVTPLAATQPARRRP</sequence>
<dbReference type="CDD" id="cd04081">
    <property type="entry name" value="CBM35_galactosidase-like"/>
    <property type="match status" value="1"/>
</dbReference>